<comment type="caution">
    <text evidence="4">The sequence shown here is derived from an EMBL/GenBank/DDBJ whole genome shotgun (WGS) entry which is preliminary data.</text>
</comment>
<dbReference type="PANTHER" id="PTHR10566">
    <property type="entry name" value="CHAPERONE-ACTIVITY OF BC1 COMPLEX CABC1 -RELATED"/>
    <property type="match status" value="1"/>
</dbReference>
<dbReference type="EMBL" id="CAICTM010001459">
    <property type="protein sequence ID" value="CAB9523843.1"/>
    <property type="molecule type" value="Genomic_DNA"/>
</dbReference>
<keyword evidence="4" id="KW-0418">Kinase</keyword>
<dbReference type="PANTHER" id="PTHR10566:SF113">
    <property type="entry name" value="PROTEIN ACTIVITY OF BC1 COMPLEX KINASE 7, CHLOROPLASTIC"/>
    <property type="match status" value="1"/>
</dbReference>
<sequence>MQLYGLASFLLVVAASDAFTVPFTGKAQSGTTSSQKWMASKETILEDVDGLGAAVSELNKTIASVDFDNETGKELEDDILQLMVDVEEEAEKVIASVMDDECEVDLIRGEPVDDLCVEGEEREGFRKRFKSNVSKTLQMVRGMPTEEKEETLVAEGDESPSYAGDILEEGWTQRGGTSSIRRNAEVWKFALKCVFKALKPRSMKKKGASEEEIQAAQVEAATFIRDGLLTLGPTFVKLGQVISTRTDVLPATYTDVLKSLQDEVPAFSGARAKDIVSAELGKPCDSVFTDFSAEPLKAASLGQVHTAFYKGQKVAIKVQRAGLKELFDVDLKNLRKLAALLDKFDPKSDGADRDWLSIYDESERLLYLEIDYLNEADQCERFANDFKDIDYVRVPRVYRELSTPRVLTMEFVDSFKLTDIKRIDELGLDKQKLAKQTADAFLRQIVETSYFHCDPHPGNLCVDEKGNLVYYDFGMMDELKPNVREGFRKFCTALFAGGPMISDTDLAKNAKKLVDGVEEAGVLSKGADRLAVEKLARFFMRSFKDNQLGKPTENIKETLGTDLQTLTENDVFRFPSTFTFIFRAFASVEGIGKGLDPEYDIGKLAQPFIEKFTDAQKNYSSKAEKKFDIFTRATGLNKDDINTAITSPKKIAYIEDTLRSMSSGDLKIRVRSLENEKALERMTMTQSRTENLLLATMFLNAAGLATRTVLTGAGYAGAAFFLLQAVMANAKVKKFDKTQAKYVQSKFVGDK</sequence>
<dbReference type="AlphaFoldDB" id="A0A9N8HV46"/>
<proteinExistence type="inferred from homology"/>
<evidence type="ECO:0000313" key="5">
    <source>
        <dbReference type="Proteomes" id="UP001153069"/>
    </source>
</evidence>
<evidence type="ECO:0000259" key="3">
    <source>
        <dbReference type="Pfam" id="PF03109"/>
    </source>
</evidence>
<evidence type="ECO:0000256" key="1">
    <source>
        <dbReference type="ARBA" id="ARBA00009670"/>
    </source>
</evidence>
<dbReference type="SUPFAM" id="SSF56112">
    <property type="entry name" value="Protein kinase-like (PK-like)"/>
    <property type="match status" value="1"/>
</dbReference>
<reference evidence="4" key="1">
    <citation type="submission" date="2020-06" db="EMBL/GenBank/DDBJ databases">
        <authorList>
            <consortium name="Plant Systems Biology data submission"/>
        </authorList>
    </citation>
    <scope>NUCLEOTIDE SEQUENCE</scope>
    <source>
        <strain evidence="4">D6</strain>
    </source>
</reference>
<dbReference type="InterPro" id="IPR050154">
    <property type="entry name" value="UbiB_kinase"/>
</dbReference>
<dbReference type="Proteomes" id="UP001153069">
    <property type="component" value="Unassembled WGS sequence"/>
</dbReference>
<dbReference type="InterPro" id="IPR004147">
    <property type="entry name" value="ABC1_dom"/>
</dbReference>
<comment type="similarity">
    <text evidence="1">Belongs to the protein kinase superfamily. ADCK protein kinase family.</text>
</comment>
<evidence type="ECO:0000313" key="4">
    <source>
        <dbReference type="EMBL" id="CAB9523843.1"/>
    </source>
</evidence>
<name>A0A9N8HV46_9STRA</name>
<gene>
    <name evidence="4" type="ORF">SEMRO_1461_G274780.1</name>
</gene>
<dbReference type="Pfam" id="PF03109">
    <property type="entry name" value="ABC1"/>
    <property type="match status" value="1"/>
</dbReference>
<feature type="signal peptide" evidence="2">
    <location>
        <begin position="1"/>
        <end position="18"/>
    </location>
</feature>
<keyword evidence="2" id="KW-0732">Signal</keyword>
<accession>A0A9N8HV46</accession>
<dbReference type="InterPro" id="IPR011009">
    <property type="entry name" value="Kinase-like_dom_sf"/>
</dbReference>
<dbReference type="GO" id="GO:0016301">
    <property type="term" value="F:kinase activity"/>
    <property type="evidence" value="ECO:0007669"/>
    <property type="project" value="UniProtKB-KW"/>
</dbReference>
<feature type="chain" id="PRO_5040475373" evidence="2">
    <location>
        <begin position="19"/>
        <end position="751"/>
    </location>
</feature>
<keyword evidence="4" id="KW-0808">Transferase</keyword>
<dbReference type="OrthoDB" id="427480at2759"/>
<feature type="domain" description="ABC1 atypical kinase-like" evidence="3">
    <location>
        <begin position="260"/>
        <end position="495"/>
    </location>
</feature>
<keyword evidence="5" id="KW-1185">Reference proteome</keyword>
<evidence type="ECO:0000256" key="2">
    <source>
        <dbReference type="SAM" id="SignalP"/>
    </source>
</evidence>
<dbReference type="CDD" id="cd05121">
    <property type="entry name" value="ABC1_ADCK3-like"/>
    <property type="match status" value="1"/>
</dbReference>
<organism evidence="4 5">
    <name type="scientific">Seminavis robusta</name>
    <dbReference type="NCBI Taxonomy" id="568900"/>
    <lineage>
        <taxon>Eukaryota</taxon>
        <taxon>Sar</taxon>
        <taxon>Stramenopiles</taxon>
        <taxon>Ochrophyta</taxon>
        <taxon>Bacillariophyta</taxon>
        <taxon>Bacillariophyceae</taxon>
        <taxon>Bacillariophycidae</taxon>
        <taxon>Naviculales</taxon>
        <taxon>Naviculaceae</taxon>
        <taxon>Seminavis</taxon>
    </lineage>
</organism>
<protein>
    <submittedName>
        <fullName evidence="4">OF BC1 COMPLEX KINASE 8, chloroplastic</fullName>
    </submittedName>
</protein>